<evidence type="ECO:0000313" key="2">
    <source>
        <dbReference type="Proteomes" id="UP000694892"/>
    </source>
</evidence>
<name>A0A974DJ27_XENLA</name>
<dbReference type="Proteomes" id="UP000694892">
    <property type="component" value="Chromosome 2S"/>
</dbReference>
<accession>A0A974DJ27</accession>
<dbReference type="AlphaFoldDB" id="A0A974DJ27"/>
<proteinExistence type="predicted"/>
<organism evidence="1 2">
    <name type="scientific">Xenopus laevis</name>
    <name type="common">African clawed frog</name>
    <dbReference type="NCBI Taxonomy" id="8355"/>
    <lineage>
        <taxon>Eukaryota</taxon>
        <taxon>Metazoa</taxon>
        <taxon>Chordata</taxon>
        <taxon>Craniata</taxon>
        <taxon>Vertebrata</taxon>
        <taxon>Euteleostomi</taxon>
        <taxon>Amphibia</taxon>
        <taxon>Batrachia</taxon>
        <taxon>Anura</taxon>
        <taxon>Pipoidea</taxon>
        <taxon>Pipidae</taxon>
        <taxon>Xenopodinae</taxon>
        <taxon>Xenopus</taxon>
        <taxon>Xenopus</taxon>
    </lineage>
</organism>
<sequence length="120" mass="13881">MLKEQHHPCSGFCLLGRNPRVVALSRHPYFCFDLQYMPRTYTPVLQSDISLLSVGFHCWSLQDKEYSTLQATFYDVSFFVFFLNELSGTCFPSNYIPNSGTQARVSGVFFFCFVQTMNCR</sequence>
<evidence type="ECO:0000313" key="1">
    <source>
        <dbReference type="EMBL" id="OCT92948.1"/>
    </source>
</evidence>
<protein>
    <submittedName>
        <fullName evidence="1">Uncharacterized protein</fullName>
    </submittedName>
</protein>
<reference evidence="2" key="1">
    <citation type="journal article" date="2016" name="Nature">
        <title>Genome evolution in the allotetraploid frog Xenopus laevis.</title>
        <authorList>
            <person name="Session A.M."/>
            <person name="Uno Y."/>
            <person name="Kwon T."/>
            <person name="Chapman J.A."/>
            <person name="Toyoda A."/>
            <person name="Takahashi S."/>
            <person name="Fukui A."/>
            <person name="Hikosaka A."/>
            <person name="Suzuki A."/>
            <person name="Kondo M."/>
            <person name="van Heeringen S.J."/>
            <person name="Quigley I."/>
            <person name="Heinz S."/>
            <person name="Ogino H."/>
            <person name="Ochi H."/>
            <person name="Hellsten U."/>
            <person name="Lyons J.B."/>
            <person name="Simakov O."/>
            <person name="Putnam N."/>
            <person name="Stites J."/>
            <person name="Kuroki Y."/>
            <person name="Tanaka T."/>
            <person name="Michiue T."/>
            <person name="Watanabe M."/>
            <person name="Bogdanovic O."/>
            <person name="Lister R."/>
            <person name="Georgiou G."/>
            <person name="Paranjpe S.S."/>
            <person name="van Kruijsbergen I."/>
            <person name="Shu S."/>
            <person name="Carlson J."/>
            <person name="Kinoshita T."/>
            <person name="Ohta Y."/>
            <person name="Mawaribuchi S."/>
            <person name="Jenkins J."/>
            <person name="Grimwood J."/>
            <person name="Schmutz J."/>
            <person name="Mitros T."/>
            <person name="Mozaffari S.V."/>
            <person name="Suzuki Y."/>
            <person name="Haramoto Y."/>
            <person name="Yamamoto T.S."/>
            <person name="Takagi C."/>
            <person name="Heald R."/>
            <person name="Miller K."/>
            <person name="Haudenschild C."/>
            <person name="Kitzman J."/>
            <person name="Nakayama T."/>
            <person name="Izutsu Y."/>
            <person name="Robert J."/>
            <person name="Fortriede J."/>
            <person name="Burns K."/>
            <person name="Lotay V."/>
            <person name="Karimi K."/>
            <person name="Yasuoka Y."/>
            <person name="Dichmann D.S."/>
            <person name="Flajnik M.F."/>
            <person name="Houston D.W."/>
            <person name="Shendure J."/>
            <person name="DuPasquier L."/>
            <person name="Vize P.D."/>
            <person name="Zorn A.M."/>
            <person name="Ito M."/>
            <person name="Marcotte E.M."/>
            <person name="Wallingford J.B."/>
            <person name="Ito Y."/>
            <person name="Asashima M."/>
            <person name="Ueno N."/>
            <person name="Matsuda Y."/>
            <person name="Veenstra G.J."/>
            <person name="Fujiyama A."/>
            <person name="Harland R.M."/>
            <person name="Taira M."/>
            <person name="Rokhsar D.S."/>
        </authorList>
    </citation>
    <scope>NUCLEOTIDE SEQUENCE [LARGE SCALE GENOMIC DNA]</scope>
    <source>
        <strain evidence="2">J</strain>
    </source>
</reference>
<gene>
    <name evidence="1" type="ORF">XELAEV_18016017mg</name>
</gene>
<dbReference type="EMBL" id="CM004469">
    <property type="protein sequence ID" value="OCT92948.1"/>
    <property type="molecule type" value="Genomic_DNA"/>
</dbReference>